<sequence>MAGRSTTSLLLVIAALFHSSLASIIFEVEHTTHISTTNFKFSTSELDCFKQGKVLYEPERKCYKLLEVGPCTGDNQWLVLDQEEVINGNGNLRSVCRQCPCCGKPYRAVYWPIDGQCHRLLRESKELCPSEGTTLQIDPFGEGECACKIDPPHAEWNVTSDDNGPCYPLYHRGPCNNGEILVASDNTTTCKRDPCSQHNRGNSSELYVKWEDGNGRCYKLGSKGPCQGDSTTFNIHPVTRRPACISRINQIVDLPPNCDTDQNGKCREEINLPSVSDYVSDLLNSAQKKRSKRRTKTNKQHV</sequence>
<dbReference type="Pfam" id="PF16033">
    <property type="entry name" value="DUF4789"/>
    <property type="match status" value="1"/>
</dbReference>
<keyword evidence="4" id="KW-1185">Reference proteome</keyword>
<feature type="signal peptide" evidence="1">
    <location>
        <begin position="1"/>
        <end position="22"/>
    </location>
</feature>
<evidence type="ECO:0000313" key="4">
    <source>
        <dbReference type="Proteomes" id="UP001233999"/>
    </source>
</evidence>
<reference evidence="3" key="2">
    <citation type="submission" date="2023-05" db="EMBL/GenBank/DDBJ databases">
        <authorList>
            <person name="Fouks B."/>
        </authorList>
    </citation>
    <scope>NUCLEOTIDE SEQUENCE</scope>
    <source>
        <strain evidence="3">Stay&amp;Tobe</strain>
        <tissue evidence="3">Testes</tissue>
    </source>
</reference>
<accession>A0AAD7ZZS7</accession>
<feature type="domain" description="DUF4789" evidence="2">
    <location>
        <begin position="133"/>
        <end position="226"/>
    </location>
</feature>
<name>A0AAD7ZZS7_DIPPU</name>
<dbReference type="AlphaFoldDB" id="A0AAD7ZZS7"/>
<proteinExistence type="predicted"/>
<organism evidence="3 4">
    <name type="scientific">Diploptera punctata</name>
    <name type="common">Pacific beetle cockroach</name>
    <dbReference type="NCBI Taxonomy" id="6984"/>
    <lineage>
        <taxon>Eukaryota</taxon>
        <taxon>Metazoa</taxon>
        <taxon>Ecdysozoa</taxon>
        <taxon>Arthropoda</taxon>
        <taxon>Hexapoda</taxon>
        <taxon>Insecta</taxon>
        <taxon>Pterygota</taxon>
        <taxon>Neoptera</taxon>
        <taxon>Polyneoptera</taxon>
        <taxon>Dictyoptera</taxon>
        <taxon>Blattodea</taxon>
        <taxon>Blaberoidea</taxon>
        <taxon>Blaberidae</taxon>
        <taxon>Diplopterinae</taxon>
        <taxon>Diploptera</taxon>
    </lineage>
</organism>
<keyword evidence="1" id="KW-0732">Signal</keyword>
<reference evidence="3" key="1">
    <citation type="journal article" date="2023" name="IScience">
        <title>Live-bearing cockroach genome reveals convergent evolutionary mechanisms linked to viviparity in insects and beyond.</title>
        <authorList>
            <person name="Fouks B."/>
            <person name="Harrison M.C."/>
            <person name="Mikhailova A.A."/>
            <person name="Marchal E."/>
            <person name="English S."/>
            <person name="Carruthers M."/>
            <person name="Jennings E.C."/>
            <person name="Chiamaka E.L."/>
            <person name="Frigard R.A."/>
            <person name="Pippel M."/>
            <person name="Attardo G.M."/>
            <person name="Benoit J.B."/>
            <person name="Bornberg-Bauer E."/>
            <person name="Tobe S.S."/>
        </authorList>
    </citation>
    <scope>NUCLEOTIDE SEQUENCE</scope>
    <source>
        <strain evidence="3">Stay&amp;Tobe</strain>
    </source>
</reference>
<dbReference type="Proteomes" id="UP001233999">
    <property type="component" value="Unassembled WGS sequence"/>
</dbReference>
<evidence type="ECO:0000256" key="1">
    <source>
        <dbReference type="SAM" id="SignalP"/>
    </source>
</evidence>
<feature type="chain" id="PRO_5041906794" description="DUF4789 domain-containing protein" evidence="1">
    <location>
        <begin position="23"/>
        <end position="302"/>
    </location>
</feature>
<gene>
    <name evidence="3" type="ORF">L9F63_017343</name>
</gene>
<dbReference type="EMBL" id="JASPKZ010004939">
    <property type="protein sequence ID" value="KAJ9589440.1"/>
    <property type="molecule type" value="Genomic_DNA"/>
</dbReference>
<dbReference type="PANTHER" id="PTHR21177">
    <property type="entry name" value="IP06524P-RELATED"/>
    <property type="match status" value="1"/>
</dbReference>
<protein>
    <recommendedName>
        <fullName evidence="2">DUF4789 domain-containing protein</fullName>
    </recommendedName>
</protein>
<evidence type="ECO:0000259" key="2">
    <source>
        <dbReference type="Pfam" id="PF16033"/>
    </source>
</evidence>
<dbReference type="PANTHER" id="PTHR21177:SF7">
    <property type="entry name" value="GH11627P"/>
    <property type="match status" value="1"/>
</dbReference>
<comment type="caution">
    <text evidence="3">The sequence shown here is derived from an EMBL/GenBank/DDBJ whole genome shotgun (WGS) entry which is preliminary data.</text>
</comment>
<dbReference type="InterPro" id="IPR031993">
    <property type="entry name" value="DUF4789"/>
</dbReference>
<evidence type="ECO:0000313" key="3">
    <source>
        <dbReference type="EMBL" id="KAJ9589440.1"/>
    </source>
</evidence>